<dbReference type="Gene3D" id="3.50.50.60">
    <property type="entry name" value="FAD/NAD(P)-binding domain"/>
    <property type="match status" value="2"/>
</dbReference>
<reference evidence="17" key="1">
    <citation type="journal article" date="2019" name="Int. J. Syst. Evol. Microbiol.">
        <title>The Global Catalogue of Microorganisms (GCM) 10K type strain sequencing project: providing services to taxonomists for standard genome sequencing and annotation.</title>
        <authorList>
            <consortium name="The Broad Institute Genomics Platform"/>
            <consortium name="The Broad Institute Genome Sequencing Center for Infectious Disease"/>
            <person name="Wu L."/>
            <person name="Ma J."/>
        </authorList>
    </citation>
    <scope>NUCLEOTIDE SEQUENCE [LARGE SCALE GENOMIC DNA]</scope>
    <source>
        <strain evidence="17">CGMCC 1.10759</strain>
    </source>
</reference>
<evidence type="ECO:0000256" key="10">
    <source>
        <dbReference type="ARBA" id="ARBA00023157"/>
    </source>
</evidence>
<evidence type="ECO:0000313" key="16">
    <source>
        <dbReference type="EMBL" id="MFC4307840.1"/>
    </source>
</evidence>
<dbReference type="PIRSF" id="PIRSF000350">
    <property type="entry name" value="Mercury_reductase_MerA"/>
    <property type="match status" value="1"/>
</dbReference>
<dbReference type="Gene3D" id="3.30.390.30">
    <property type="match status" value="1"/>
</dbReference>
<dbReference type="InterPro" id="IPR004099">
    <property type="entry name" value="Pyr_nucl-diS_OxRdtase_dimer"/>
</dbReference>
<dbReference type="PROSITE" id="PS00076">
    <property type="entry name" value="PYRIDINE_REDOX_1"/>
    <property type="match status" value="1"/>
</dbReference>
<evidence type="ECO:0000256" key="2">
    <source>
        <dbReference type="ARBA" id="ARBA00007532"/>
    </source>
</evidence>
<keyword evidence="7 13" id="KW-0274">FAD</keyword>
<name>A0ABV8SKH2_9GAMM</name>
<dbReference type="InterPro" id="IPR016156">
    <property type="entry name" value="FAD/NAD-linked_Rdtase_dimer_sf"/>
</dbReference>
<keyword evidence="9 13" id="KW-0520">NAD</keyword>
<evidence type="ECO:0000256" key="1">
    <source>
        <dbReference type="ARBA" id="ARBA00004496"/>
    </source>
</evidence>
<dbReference type="GO" id="GO:0004148">
    <property type="term" value="F:dihydrolipoyl dehydrogenase (NADH) activity"/>
    <property type="evidence" value="ECO:0007669"/>
    <property type="project" value="UniProtKB-EC"/>
</dbReference>
<keyword evidence="6 13" id="KW-0285">Flavoprotein</keyword>
<evidence type="ECO:0000256" key="13">
    <source>
        <dbReference type="RuleBase" id="RU003692"/>
    </source>
</evidence>
<dbReference type="SUPFAM" id="SSF51905">
    <property type="entry name" value="FAD/NAD(P)-binding domain"/>
    <property type="match status" value="1"/>
</dbReference>
<comment type="caution">
    <text evidence="16">The sequence shown here is derived from an EMBL/GenBank/DDBJ whole genome shotgun (WGS) entry which is preliminary data.</text>
</comment>
<dbReference type="InterPro" id="IPR006258">
    <property type="entry name" value="Lipoamide_DH"/>
</dbReference>
<feature type="domain" description="FAD/NAD(P)-binding" evidence="15">
    <location>
        <begin position="5"/>
        <end position="334"/>
    </location>
</feature>
<evidence type="ECO:0000256" key="3">
    <source>
        <dbReference type="ARBA" id="ARBA00012608"/>
    </source>
</evidence>
<evidence type="ECO:0000256" key="8">
    <source>
        <dbReference type="ARBA" id="ARBA00023002"/>
    </source>
</evidence>
<dbReference type="SUPFAM" id="SSF55424">
    <property type="entry name" value="FAD/NAD-linked reductases, dimerisation (C-terminal) domain"/>
    <property type="match status" value="1"/>
</dbReference>
<comment type="cofactor">
    <cofactor evidence="13">
        <name>FAD</name>
        <dbReference type="ChEBI" id="CHEBI:57692"/>
    </cofactor>
    <text evidence="13">Binds 1 FAD per subunit.</text>
</comment>
<evidence type="ECO:0000256" key="4">
    <source>
        <dbReference type="ARBA" id="ARBA00016961"/>
    </source>
</evidence>
<keyword evidence="8 13" id="KW-0560">Oxidoreductase</keyword>
<dbReference type="InterPro" id="IPR012999">
    <property type="entry name" value="Pyr_OxRdtase_I_AS"/>
</dbReference>
<dbReference type="PANTHER" id="PTHR22912">
    <property type="entry name" value="DISULFIDE OXIDOREDUCTASE"/>
    <property type="match status" value="1"/>
</dbReference>
<organism evidence="16 17">
    <name type="scientific">Steroidobacter flavus</name>
    <dbReference type="NCBI Taxonomy" id="1842136"/>
    <lineage>
        <taxon>Bacteria</taxon>
        <taxon>Pseudomonadati</taxon>
        <taxon>Pseudomonadota</taxon>
        <taxon>Gammaproteobacteria</taxon>
        <taxon>Steroidobacterales</taxon>
        <taxon>Steroidobacteraceae</taxon>
        <taxon>Steroidobacter</taxon>
    </lineage>
</organism>
<keyword evidence="5" id="KW-0963">Cytoplasm</keyword>
<dbReference type="InterPro" id="IPR050151">
    <property type="entry name" value="Class-I_Pyr_Nuc-Dis_Oxidored"/>
</dbReference>
<feature type="domain" description="Pyridine nucleotide-disulphide oxidoreductase dimerisation" evidence="14">
    <location>
        <begin position="353"/>
        <end position="462"/>
    </location>
</feature>
<dbReference type="InterPro" id="IPR036188">
    <property type="entry name" value="FAD/NAD-bd_sf"/>
</dbReference>
<dbReference type="PANTHER" id="PTHR22912:SF224">
    <property type="entry name" value="DIHYDROLIPOYL DEHYDROGENASE"/>
    <property type="match status" value="1"/>
</dbReference>
<evidence type="ECO:0000259" key="15">
    <source>
        <dbReference type="Pfam" id="PF07992"/>
    </source>
</evidence>
<comment type="catalytic activity">
    <reaction evidence="12 13">
        <text>N(6)-[(R)-dihydrolipoyl]-L-lysyl-[protein] + NAD(+) = N(6)-[(R)-lipoyl]-L-lysyl-[protein] + NADH + H(+)</text>
        <dbReference type="Rhea" id="RHEA:15045"/>
        <dbReference type="Rhea" id="RHEA-COMP:10474"/>
        <dbReference type="Rhea" id="RHEA-COMP:10475"/>
        <dbReference type="ChEBI" id="CHEBI:15378"/>
        <dbReference type="ChEBI" id="CHEBI:57540"/>
        <dbReference type="ChEBI" id="CHEBI:57945"/>
        <dbReference type="ChEBI" id="CHEBI:83099"/>
        <dbReference type="ChEBI" id="CHEBI:83100"/>
        <dbReference type="EC" id="1.8.1.4"/>
    </reaction>
</comment>
<comment type="subcellular location">
    <subcellularLocation>
        <location evidence="1">Cytoplasm</location>
    </subcellularLocation>
</comment>
<dbReference type="EC" id="1.8.1.4" evidence="3 13"/>
<gene>
    <name evidence="16" type="primary">lpdA</name>
    <name evidence="16" type="ORF">ACFPN2_01995</name>
</gene>
<dbReference type="NCBIfam" id="TIGR01350">
    <property type="entry name" value="lipoamide_DH"/>
    <property type="match status" value="1"/>
</dbReference>
<sequence length="475" mass="50118">MSSEYDVIVIGGGPAGYPAAIRAGQNKLKVACIDEWVNKDGSYAFGGTCLNAGCIPSKALLESSELVHRAQHEFAVHGIKVGDVSVDVATMQKRRAGIVKASTQGITALFKAAGVTGLQGHGKLLKGNKVEFTGKDGKKEELTAKHVIIASGSSPTELKSVPFDGKQIVDSWGALEFDSVPKRLCVVGAGVIGLELGSVWRRLGSEVVVLEALDSFLPAADGAVSKEALKHFKKLGLDIRLGAKVSGADKSASGVKLKYTDAKGEQTLEVDKVVVAIGRRPFTKDLLGDGTGVQIDERGFIKVDHDCKTDVANVWAVGDVVRGPMLAHKGKEEGVMVADLIAGKIAEVNYKTIPSVIYTAPEIAWVGQTEEEVKKSGRAYKVGSFPFLASGRARAMEATAGFAKIVAATDDDEILGVHIIGPMAGELIAEAVLAMEYSASTEDLQRTIHAHPTLSEAVHEAALAADKIAIDFPNR</sequence>
<evidence type="ECO:0000256" key="9">
    <source>
        <dbReference type="ARBA" id="ARBA00023027"/>
    </source>
</evidence>
<comment type="miscellaneous">
    <text evidence="13">The active site is a redox-active disulfide bond.</text>
</comment>
<dbReference type="PRINTS" id="PR00411">
    <property type="entry name" value="PNDRDTASEI"/>
</dbReference>
<evidence type="ECO:0000313" key="17">
    <source>
        <dbReference type="Proteomes" id="UP001595904"/>
    </source>
</evidence>
<dbReference type="Pfam" id="PF07992">
    <property type="entry name" value="Pyr_redox_2"/>
    <property type="match status" value="1"/>
</dbReference>
<keyword evidence="11 13" id="KW-0676">Redox-active center</keyword>
<keyword evidence="10" id="KW-1015">Disulfide bond</keyword>
<evidence type="ECO:0000256" key="7">
    <source>
        <dbReference type="ARBA" id="ARBA00022827"/>
    </source>
</evidence>
<evidence type="ECO:0000256" key="12">
    <source>
        <dbReference type="ARBA" id="ARBA00049187"/>
    </source>
</evidence>
<evidence type="ECO:0000256" key="11">
    <source>
        <dbReference type="ARBA" id="ARBA00023284"/>
    </source>
</evidence>
<dbReference type="Pfam" id="PF02852">
    <property type="entry name" value="Pyr_redox_dim"/>
    <property type="match status" value="1"/>
</dbReference>
<dbReference type="InterPro" id="IPR001100">
    <property type="entry name" value="Pyr_nuc-diS_OxRdtase"/>
</dbReference>
<dbReference type="InterPro" id="IPR023753">
    <property type="entry name" value="FAD/NAD-binding_dom"/>
</dbReference>
<evidence type="ECO:0000259" key="14">
    <source>
        <dbReference type="Pfam" id="PF02852"/>
    </source>
</evidence>
<evidence type="ECO:0000256" key="5">
    <source>
        <dbReference type="ARBA" id="ARBA00022490"/>
    </source>
</evidence>
<proteinExistence type="inferred from homology"/>
<accession>A0ABV8SKH2</accession>
<dbReference type="EMBL" id="JBHSDU010000001">
    <property type="protein sequence ID" value="MFC4307840.1"/>
    <property type="molecule type" value="Genomic_DNA"/>
</dbReference>
<dbReference type="PRINTS" id="PR00368">
    <property type="entry name" value="FADPNR"/>
</dbReference>
<evidence type="ECO:0000256" key="6">
    <source>
        <dbReference type="ARBA" id="ARBA00022630"/>
    </source>
</evidence>
<protein>
    <recommendedName>
        <fullName evidence="4 13">Dihydrolipoyl dehydrogenase</fullName>
        <ecNumber evidence="3 13">1.8.1.4</ecNumber>
    </recommendedName>
</protein>
<comment type="similarity">
    <text evidence="2 13">Belongs to the class-I pyridine nucleotide-disulfide oxidoreductase family.</text>
</comment>
<keyword evidence="17" id="KW-1185">Reference proteome</keyword>
<dbReference type="RefSeq" id="WP_380594447.1">
    <property type="nucleotide sequence ID" value="NZ_JBHSDU010000001.1"/>
</dbReference>
<dbReference type="Proteomes" id="UP001595904">
    <property type="component" value="Unassembled WGS sequence"/>
</dbReference>